<comment type="caution">
    <text evidence="1">The sequence shown here is derived from an EMBL/GenBank/DDBJ whole genome shotgun (WGS) entry which is preliminary data.</text>
</comment>
<gene>
    <name evidence="1" type="ORF">BaRGS_00003153</name>
</gene>
<evidence type="ECO:0000313" key="1">
    <source>
        <dbReference type="EMBL" id="KAK7505408.1"/>
    </source>
</evidence>
<feature type="non-terminal residue" evidence="1">
    <location>
        <position position="59"/>
    </location>
</feature>
<dbReference type="EMBL" id="JACVVK020000010">
    <property type="protein sequence ID" value="KAK7505408.1"/>
    <property type="molecule type" value="Genomic_DNA"/>
</dbReference>
<keyword evidence="2" id="KW-1185">Reference proteome</keyword>
<organism evidence="1 2">
    <name type="scientific">Batillaria attramentaria</name>
    <dbReference type="NCBI Taxonomy" id="370345"/>
    <lineage>
        <taxon>Eukaryota</taxon>
        <taxon>Metazoa</taxon>
        <taxon>Spiralia</taxon>
        <taxon>Lophotrochozoa</taxon>
        <taxon>Mollusca</taxon>
        <taxon>Gastropoda</taxon>
        <taxon>Caenogastropoda</taxon>
        <taxon>Sorbeoconcha</taxon>
        <taxon>Cerithioidea</taxon>
        <taxon>Batillariidae</taxon>
        <taxon>Batillaria</taxon>
    </lineage>
</organism>
<sequence>MSSVIPVVVQLDRLIRQRDISISRAVTVPNSRTFALKHRELTPTHTVTMTTRMHSRDIS</sequence>
<evidence type="ECO:0000313" key="2">
    <source>
        <dbReference type="Proteomes" id="UP001519460"/>
    </source>
</evidence>
<proteinExistence type="predicted"/>
<dbReference type="AlphaFoldDB" id="A0ABD0M1Z0"/>
<protein>
    <submittedName>
        <fullName evidence="1">Uncharacterized protein</fullName>
    </submittedName>
</protein>
<dbReference type="Proteomes" id="UP001519460">
    <property type="component" value="Unassembled WGS sequence"/>
</dbReference>
<reference evidence="1 2" key="1">
    <citation type="journal article" date="2023" name="Sci. Data">
        <title>Genome assembly of the Korean intertidal mud-creeper Batillaria attramentaria.</title>
        <authorList>
            <person name="Patra A.K."/>
            <person name="Ho P.T."/>
            <person name="Jun S."/>
            <person name="Lee S.J."/>
            <person name="Kim Y."/>
            <person name="Won Y.J."/>
        </authorList>
    </citation>
    <scope>NUCLEOTIDE SEQUENCE [LARGE SCALE GENOMIC DNA]</scope>
    <source>
        <strain evidence="1">Wonlab-2016</strain>
    </source>
</reference>
<name>A0ABD0M1Z0_9CAEN</name>
<accession>A0ABD0M1Z0</accession>